<protein>
    <submittedName>
        <fullName evidence="1">Uncharacterized protein</fullName>
    </submittedName>
</protein>
<organism evidence="1 2">
    <name type="scientific">Zarea fungicola</name>
    <dbReference type="NCBI Taxonomy" id="93591"/>
    <lineage>
        <taxon>Eukaryota</taxon>
        <taxon>Fungi</taxon>
        <taxon>Dikarya</taxon>
        <taxon>Ascomycota</taxon>
        <taxon>Pezizomycotina</taxon>
        <taxon>Sordariomycetes</taxon>
        <taxon>Hypocreomycetidae</taxon>
        <taxon>Hypocreales</taxon>
        <taxon>Cordycipitaceae</taxon>
        <taxon>Zarea</taxon>
    </lineage>
</organism>
<dbReference type="Proteomes" id="UP001143910">
    <property type="component" value="Unassembled WGS sequence"/>
</dbReference>
<gene>
    <name evidence="1" type="ORF">NQ176_g6917</name>
</gene>
<dbReference type="EMBL" id="JANJQO010001069">
    <property type="protein sequence ID" value="KAJ2972862.1"/>
    <property type="molecule type" value="Genomic_DNA"/>
</dbReference>
<proteinExistence type="predicted"/>
<evidence type="ECO:0000313" key="2">
    <source>
        <dbReference type="Proteomes" id="UP001143910"/>
    </source>
</evidence>
<keyword evidence="2" id="KW-1185">Reference proteome</keyword>
<accession>A0ACC1N0T0</accession>
<comment type="caution">
    <text evidence="1">The sequence shown here is derived from an EMBL/GenBank/DDBJ whole genome shotgun (WGS) entry which is preliminary data.</text>
</comment>
<name>A0ACC1N0T0_9HYPO</name>
<reference evidence="1" key="1">
    <citation type="submission" date="2022-08" db="EMBL/GenBank/DDBJ databases">
        <title>Genome Sequence of Lecanicillium fungicola.</title>
        <authorList>
            <person name="Buettner E."/>
        </authorList>
    </citation>
    <scope>NUCLEOTIDE SEQUENCE</scope>
    <source>
        <strain evidence="1">Babe33</strain>
    </source>
</reference>
<evidence type="ECO:0000313" key="1">
    <source>
        <dbReference type="EMBL" id="KAJ2972862.1"/>
    </source>
</evidence>
<sequence length="285" mass="32877">MDLSKLHDDAFGEEEEDESLLERQIRKRTGHSRPSLRALNKTFVITVCLALLLYSGILISATSVIAYARGRSQRMYGTRWMWSPANDYIRYKPRSFDLDESQQPVEFFPAHPSAETEAAWADLFDKQNLALSPEIMQFLGRKDQGLLLPDGNYFGTFTVFHHLHCLQLHPEYFKKYQNVTGKPKESQDWHNGHCFSMLKQAVMCQGDTTFLTMKWDPDRALPIGNMSSLHECVDWDRLTEWSNPRSFKPRAKGWLVHPKLGPTFDDNGDWANNFDPVLGLLPDDH</sequence>